<evidence type="ECO:0000256" key="1">
    <source>
        <dbReference type="PROSITE-ProRule" id="PRU00221"/>
    </source>
</evidence>
<organism evidence="3 4">
    <name type="scientific">Marasmius crinis-equi</name>
    <dbReference type="NCBI Taxonomy" id="585013"/>
    <lineage>
        <taxon>Eukaryota</taxon>
        <taxon>Fungi</taxon>
        <taxon>Dikarya</taxon>
        <taxon>Basidiomycota</taxon>
        <taxon>Agaricomycotina</taxon>
        <taxon>Agaricomycetes</taxon>
        <taxon>Agaricomycetidae</taxon>
        <taxon>Agaricales</taxon>
        <taxon>Marasmiineae</taxon>
        <taxon>Marasmiaceae</taxon>
        <taxon>Marasmius</taxon>
    </lineage>
</organism>
<accession>A0ABR3F9A7</accession>
<dbReference type="Pfam" id="PF00400">
    <property type="entry name" value="WD40"/>
    <property type="match status" value="1"/>
</dbReference>
<feature type="region of interest" description="Disordered" evidence="2">
    <location>
        <begin position="359"/>
        <end position="381"/>
    </location>
</feature>
<dbReference type="InterPro" id="IPR001680">
    <property type="entry name" value="WD40_rpt"/>
</dbReference>
<feature type="compositionally biased region" description="Low complexity" evidence="2">
    <location>
        <begin position="23"/>
        <end position="33"/>
    </location>
</feature>
<proteinExistence type="predicted"/>
<evidence type="ECO:0008006" key="5">
    <source>
        <dbReference type="Google" id="ProtNLM"/>
    </source>
</evidence>
<evidence type="ECO:0000313" key="3">
    <source>
        <dbReference type="EMBL" id="KAL0571700.1"/>
    </source>
</evidence>
<sequence>MSRIEVDWRSTINVEKLREKEASSSTKNSSQNSRVQKPSKMRDGERRNAVGGTSSKRQSSNKPKGRQTSHGLPDESEIIVLSSDSDHDVVVEASPSERNTPAVSTQGARTLKPTKSPGQPVPAPTKRQKEETDSEEEAYQTTWPNVEWAAATSTNRQFEIDDEMAALSLDDAPPREPTPPPKQNCRPTGRDYRVREAPESPGTRRLYNWDLWPAMGPRRPRPAKRVGLTGAYANTASHKTTYLKESPGAVGRIAQRQGCVAFASAVSGGGPDEPNERPDPYNRHGSLVVCGEPSPQLQPIVLHGHKGIIRRPNEDDFEKHYSVNDVQFAPHDPENVLVSAGNNRIVHIWRNWSVRPKKQDYSQEDLQAKQEENEDEDEDEYQFTMTPKQLLFKPDPTETILAVAEKDITICRGLSFNEMTKFPLSREAGMTTLAMAWGIGPTAGYIFGTSEHQDSDVYKGSHKWFDIESRTRLSLETEEPESGDAIVLGPDGKTLALFTSTAETNTMRLYDVSSQNKKAYKKLLLPQISADDDLTGAVNVATFSTDGIYLAVARNDNLTHIYDSRMLERGILHEYKHEGPSRVSPGNTAYGVLGAQWIEAPSSGRLGLVTGGNDGCVRLWNPSLATDDRKNGRILLAADTDIASLSLGDRSKGEHELVVGDSAGGVHIIDGLNLDLLL</sequence>
<protein>
    <recommendedName>
        <fullName evidence="5">WD40 repeat-like protein</fullName>
    </recommendedName>
</protein>
<reference evidence="3 4" key="1">
    <citation type="submission" date="2024-02" db="EMBL/GenBank/DDBJ databases">
        <title>A draft genome for the cacao thread blight pathogen Marasmius crinis-equi.</title>
        <authorList>
            <person name="Cohen S.P."/>
            <person name="Baruah I.K."/>
            <person name="Amoako-Attah I."/>
            <person name="Bukari Y."/>
            <person name="Meinhardt L.W."/>
            <person name="Bailey B.A."/>
        </authorList>
    </citation>
    <scope>NUCLEOTIDE SEQUENCE [LARGE SCALE GENOMIC DNA]</scope>
    <source>
        <strain evidence="3 4">GH-76</strain>
    </source>
</reference>
<dbReference type="InterPro" id="IPR015943">
    <property type="entry name" value="WD40/YVTN_repeat-like_dom_sf"/>
</dbReference>
<gene>
    <name evidence="3" type="ORF">V5O48_010261</name>
</gene>
<feature type="compositionally biased region" description="Basic and acidic residues" evidence="2">
    <location>
        <begin position="188"/>
        <end position="198"/>
    </location>
</feature>
<feature type="compositionally biased region" description="Polar residues" evidence="2">
    <location>
        <begin position="51"/>
        <end position="70"/>
    </location>
</feature>
<dbReference type="SUPFAM" id="SSF50978">
    <property type="entry name" value="WD40 repeat-like"/>
    <property type="match status" value="1"/>
</dbReference>
<feature type="repeat" description="WD" evidence="1">
    <location>
        <begin position="608"/>
        <end position="621"/>
    </location>
</feature>
<evidence type="ECO:0000313" key="4">
    <source>
        <dbReference type="Proteomes" id="UP001465976"/>
    </source>
</evidence>
<dbReference type="PROSITE" id="PS50082">
    <property type="entry name" value="WD_REPEATS_2"/>
    <property type="match status" value="1"/>
</dbReference>
<feature type="compositionally biased region" description="Acidic residues" evidence="2">
    <location>
        <begin position="372"/>
        <end position="381"/>
    </location>
</feature>
<feature type="region of interest" description="Disordered" evidence="2">
    <location>
        <begin position="1"/>
        <end position="200"/>
    </location>
</feature>
<dbReference type="Gene3D" id="2.130.10.10">
    <property type="entry name" value="YVTN repeat-like/Quinoprotein amine dehydrogenase"/>
    <property type="match status" value="1"/>
</dbReference>
<dbReference type="Proteomes" id="UP001465976">
    <property type="component" value="Unassembled WGS sequence"/>
</dbReference>
<feature type="compositionally biased region" description="Polar residues" evidence="2">
    <location>
        <begin position="96"/>
        <end position="108"/>
    </location>
</feature>
<feature type="compositionally biased region" description="Basic and acidic residues" evidence="2">
    <location>
        <begin position="359"/>
        <end position="371"/>
    </location>
</feature>
<dbReference type="InterPro" id="IPR036322">
    <property type="entry name" value="WD40_repeat_dom_sf"/>
</dbReference>
<dbReference type="SMART" id="SM00320">
    <property type="entry name" value="WD40"/>
    <property type="match status" value="3"/>
</dbReference>
<comment type="caution">
    <text evidence="3">The sequence shown here is derived from an EMBL/GenBank/DDBJ whole genome shotgun (WGS) entry which is preliminary data.</text>
</comment>
<dbReference type="EMBL" id="JBAHYK010000728">
    <property type="protein sequence ID" value="KAL0571700.1"/>
    <property type="molecule type" value="Genomic_DNA"/>
</dbReference>
<keyword evidence="4" id="KW-1185">Reference proteome</keyword>
<keyword evidence="1" id="KW-0853">WD repeat</keyword>
<evidence type="ECO:0000256" key="2">
    <source>
        <dbReference type="SAM" id="MobiDB-lite"/>
    </source>
</evidence>
<name>A0ABR3F9A7_9AGAR</name>